<evidence type="ECO:0000256" key="1">
    <source>
        <dbReference type="ARBA" id="ARBA00004127"/>
    </source>
</evidence>
<comment type="subcellular location">
    <subcellularLocation>
        <location evidence="1">Endomembrane system</location>
        <topology evidence="1">Multi-pass membrane protein</topology>
    </subcellularLocation>
</comment>
<proteinExistence type="predicted"/>
<keyword evidence="2 5" id="KW-0812">Transmembrane</keyword>
<feature type="transmembrane region" description="Helical" evidence="5">
    <location>
        <begin position="45"/>
        <end position="71"/>
    </location>
</feature>
<dbReference type="GO" id="GO:0030026">
    <property type="term" value="P:intracellular manganese ion homeostasis"/>
    <property type="evidence" value="ECO:0007669"/>
    <property type="project" value="InterPro"/>
</dbReference>
<dbReference type="GO" id="GO:0012505">
    <property type="term" value="C:endomembrane system"/>
    <property type="evidence" value="ECO:0007669"/>
    <property type="project" value="UniProtKB-SubCell"/>
</dbReference>
<dbReference type="KEGG" id="bvo:Pan97_51440"/>
<accession>A0A518CFV7</accession>
<evidence type="ECO:0000313" key="6">
    <source>
        <dbReference type="EMBL" id="QDU78064.1"/>
    </source>
</evidence>
<gene>
    <name evidence="6" type="ORF">Pan97_51440</name>
</gene>
<keyword evidence="7" id="KW-1185">Reference proteome</keyword>
<evidence type="ECO:0000256" key="5">
    <source>
        <dbReference type="SAM" id="Phobius"/>
    </source>
</evidence>
<reference evidence="7" key="1">
    <citation type="submission" date="2019-02" db="EMBL/GenBank/DDBJ databases">
        <title>Deep-cultivation of Planctomycetes and their phenomic and genomic characterization uncovers novel biology.</title>
        <authorList>
            <person name="Wiegand S."/>
            <person name="Jogler M."/>
            <person name="Boedeker C."/>
            <person name="Pinto D."/>
            <person name="Vollmers J."/>
            <person name="Rivas-Marin E."/>
            <person name="Kohn T."/>
            <person name="Peeters S.H."/>
            <person name="Heuer A."/>
            <person name="Rast P."/>
            <person name="Oberbeckmann S."/>
            <person name="Bunk B."/>
            <person name="Jeske O."/>
            <person name="Meyerdierks A."/>
            <person name="Storesund J.E."/>
            <person name="Kallscheuer N."/>
            <person name="Luecker S."/>
            <person name="Lage O.M."/>
            <person name="Pohl T."/>
            <person name="Merkel B.J."/>
            <person name="Hornburger P."/>
            <person name="Mueller R.-W."/>
            <person name="Bruemmer F."/>
            <person name="Labrenz M."/>
            <person name="Spormann A.M."/>
            <person name="Op den Camp H."/>
            <person name="Overmann J."/>
            <person name="Amann R."/>
            <person name="Jetten M.S.M."/>
            <person name="Mascher T."/>
            <person name="Medema M.H."/>
            <person name="Devos D.P."/>
            <person name="Kaster A.-K."/>
            <person name="Ovreas L."/>
            <person name="Rohde M."/>
            <person name="Galperin M.Y."/>
            <person name="Jogler C."/>
        </authorList>
    </citation>
    <scope>NUCLEOTIDE SEQUENCE [LARGE SCALE GENOMIC DNA]</scope>
    <source>
        <strain evidence="7">Pan97</strain>
    </source>
</reference>
<dbReference type="OrthoDB" id="9781619at2"/>
<dbReference type="GO" id="GO:0005384">
    <property type="term" value="F:manganese ion transmembrane transporter activity"/>
    <property type="evidence" value="ECO:0007669"/>
    <property type="project" value="InterPro"/>
</dbReference>
<keyword evidence="3 5" id="KW-1133">Transmembrane helix</keyword>
<evidence type="ECO:0000313" key="7">
    <source>
        <dbReference type="Proteomes" id="UP000318626"/>
    </source>
</evidence>
<feature type="transmembrane region" description="Helical" evidence="5">
    <location>
        <begin position="163"/>
        <end position="184"/>
    </location>
</feature>
<dbReference type="EMBL" id="CP036289">
    <property type="protein sequence ID" value="QDU78064.1"/>
    <property type="molecule type" value="Genomic_DNA"/>
</dbReference>
<dbReference type="PANTHER" id="PTHR31851">
    <property type="entry name" value="FE(2+)/MN(2+) TRANSPORTER PCL1"/>
    <property type="match status" value="1"/>
</dbReference>
<organism evidence="6 7">
    <name type="scientific">Bremerella volcania</name>
    <dbReference type="NCBI Taxonomy" id="2527984"/>
    <lineage>
        <taxon>Bacteria</taxon>
        <taxon>Pseudomonadati</taxon>
        <taxon>Planctomycetota</taxon>
        <taxon>Planctomycetia</taxon>
        <taxon>Pirellulales</taxon>
        <taxon>Pirellulaceae</taxon>
        <taxon>Bremerella</taxon>
    </lineage>
</organism>
<evidence type="ECO:0000256" key="2">
    <source>
        <dbReference type="ARBA" id="ARBA00022692"/>
    </source>
</evidence>
<protein>
    <submittedName>
        <fullName evidence="6">VIT family protein</fullName>
    </submittedName>
</protein>
<dbReference type="Pfam" id="PF01988">
    <property type="entry name" value="VIT1"/>
    <property type="match status" value="1"/>
</dbReference>
<evidence type="ECO:0000256" key="3">
    <source>
        <dbReference type="ARBA" id="ARBA00022989"/>
    </source>
</evidence>
<feature type="transmembrane region" description="Helical" evidence="5">
    <location>
        <begin position="190"/>
        <end position="211"/>
    </location>
</feature>
<dbReference type="InterPro" id="IPR008217">
    <property type="entry name" value="Ccc1_fam"/>
</dbReference>
<name>A0A518CFV7_9BACT</name>
<evidence type="ECO:0000256" key="4">
    <source>
        <dbReference type="ARBA" id="ARBA00023136"/>
    </source>
</evidence>
<dbReference type="AlphaFoldDB" id="A0A518CFV7"/>
<dbReference type="Proteomes" id="UP000318626">
    <property type="component" value="Chromosome"/>
</dbReference>
<feature type="transmembrane region" description="Helical" evidence="5">
    <location>
        <begin position="223"/>
        <end position="245"/>
    </location>
</feature>
<keyword evidence="4 5" id="KW-0472">Membrane</keyword>
<dbReference type="RefSeq" id="WP_144977601.1">
    <property type="nucleotide sequence ID" value="NZ_CP036289.1"/>
</dbReference>
<sequence length="254" mass="26992">MKLSPEELAQQHTDEAIAARIAGPSVEEFSGDFVLGGVDGTITTFAIVAGVAGASYGVTVAIVLGIANLLADGFSMAISNYLKARSDQMQLKKYRLIENIHIKEVPDREREEIRQIFAAKGFEGDLLEQVVQTICEDRHRWVDTMLVEEWGLRLQPPSPWKSGLVTFAGFVLCGSIPLLPLPLIHFGLDASTIFLSSALLTGVGFALIGVFRARVVQEGPLASVIETVATGGVAAAIAYGVGVALDMLAGSPAI</sequence>